<organism evidence="1 2">
    <name type="scientific">Nannocystis bainbridge</name>
    <dbReference type="NCBI Taxonomy" id="2995303"/>
    <lineage>
        <taxon>Bacteria</taxon>
        <taxon>Pseudomonadati</taxon>
        <taxon>Myxococcota</taxon>
        <taxon>Polyangia</taxon>
        <taxon>Nannocystales</taxon>
        <taxon>Nannocystaceae</taxon>
        <taxon>Nannocystis</taxon>
    </lineage>
</organism>
<evidence type="ECO:0000313" key="2">
    <source>
        <dbReference type="Proteomes" id="UP001221686"/>
    </source>
</evidence>
<evidence type="ECO:0000313" key="1">
    <source>
        <dbReference type="EMBL" id="MDC0715691.1"/>
    </source>
</evidence>
<protein>
    <submittedName>
        <fullName evidence="1">Uncharacterized protein</fullName>
    </submittedName>
</protein>
<name>A0ABT5DPW0_9BACT</name>
<dbReference type="Proteomes" id="UP001221686">
    <property type="component" value="Unassembled WGS sequence"/>
</dbReference>
<gene>
    <name evidence="1" type="ORF">POL25_02235</name>
</gene>
<comment type="caution">
    <text evidence="1">The sequence shown here is derived from an EMBL/GenBank/DDBJ whole genome shotgun (WGS) entry which is preliminary data.</text>
</comment>
<dbReference type="RefSeq" id="WP_272084116.1">
    <property type="nucleotide sequence ID" value="NZ_JAQNDL010000001.1"/>
</dbReference>
<reference evidence="1 2" key="1">
    <citation type="submission" date="2022-11" db="EMBL/GenBank/DDBJ databases">
        <title>Minimal conservation of predation-associated metabolite biosynthetic gene clusters underscores biosynthetic potential of Myxococcota including descriptions for ten novel species: Archangium lansinium sp. nov., Myxococcus landrumus sp. nov., Nannocystis bai.</title>
        <authorList>
            <person name="Ahearne A."/>
            <person name="Stevens C."/>
            <person name="Dowd S."/>
        </authorList>
    </citation>
    <scope>NUCLEOTIDE SEQUENCE [LARGE SCALE GENOMIC DNA]</scope>
    <source>
        <strain evidence="1 2">BB15-2</strain>
    </source>
</reference>
<keyword evidence="2" id="KW-1185">Reference proteome</keyword>
<proteinExistence type="predicted"/>
<accession>A0ABT5DPW0</accession>
<sequence>MLTELLIAVSLFAAPAAGPAPATPDEFLDRAARANDVTEADFEAVLNDLELSIDLHHVDAFVETAHGIHMQVDYPIALGHVTITMRMGEEGTGVARLTLNQRVLAEQKFVDGKVITESTAFGALTDEEAYLLVASVYQVWDHEVVIKALAETRGLLCGLAAGISFLAISAGVFAGCELATSGLGTAACVTLGGGLGTQTGAIVHDKCKKAQN</sequence>
<dbReference type="EMBL" id="JAQNDL010000001">
    <property type="protein sequence ID" value="MDC0715691.1"/>
    <property type="molecule type" value="Genomic_DNA"/>
</dbReference>